<keyword evidence="2" id="KW-1185">Reference proteome</keyword>
<dbReference type="RefSeq" id="WP_195001602.1">
    <property type="nucleotide sequence ID" value="NZ_JADLQN010000001.1"/>
</dbReference>
<dbReference type="Proteomes" id="UP000707731">
    <property type="component" value="Unassembled WGS sequence"/>
</dbReference>
<evidence type="ECO:0008006" key="3">
    <source>
        <dbReference type="Google" id="ProtNLM"/>
    </source>
</evidence>
<protein>
    <recommendedName>
        <fullName evidence="3">Excreted virulence factor EspC (Type VII ESX diderm)</fullName>
    </recommendedName>
</protein>
<comment type="caution">
    <text evidence="1">The sequence shown here is derived from an EMBL/GenBank/DDBJ whole genome shotgun (WGS) entry which is preliminary data.</text>
</comment>
<name>A0ABS0D8Y2_9NOCA</name>
<organism evidence="1 2">
    <name type="scientific">Nocardia higoensis</name>
    <dbReference type="NCBI Taxonomy" id="228599"/>
    <lineage>
        <taxon>Bacteria</taxon>
        <taxon>Bacillati</taxon>
        <taxon>Actinomycetota</taxon>
        <taxon>Actinomycetes</taxon>
        <taxon>Mycobacteriales</taxon>
        <taxon>Nocardiaceae</taxon>
        <taxon>Nocardia</taxon>
    </lineage>
</organism>
<proteinExistence type="predicted"/>
<evidence type="ECO:0000313" key="1">
    <source>
        <dbReference type="EMBL" id="MBF6354927.1"/>
    </source>
</evidence>
<evidence type="ECO:0000313" key="2">
    <source>
        <dbReference type="Proteomes" id="UP000707731"/>
    </source>
</evidence>
<accession>A0ABS0D8Y2</accession>
<sequence length="97" mass="10229">MKVDPGQLRALATSMDDISGKVAALDVHTKGDAVAGVLPGSSLGAACATASEYVEGAWLRMAMRHKRVSNLCKGSADTFEVTDTDFRDKLAQMGENL</sequence>
<dbReference type="EMBL" id="JADLQN010000001">
    <property type="protein sequence ID" value="MBF6354927.1"/>
    <property type="molecule type" value="Genomic_DNA"/>
</dbReference>
<gene>
    <name evidence="1" type="ORF">IU449_10275</name>
</gene>
<reference evidence="1 2" key="1">
    <citation type="submission" date="2020-10" db="EMBL/GenBank/DDBJ databases">
        <title>Identification of Nocardia species via Next-generation sequencing and recognition of intraspecies genetic diversity.</title>
        <authorList>
            <person name="Li P."/>
            <person name="Li P."/>
            <person name="Lu B."/>
        </authorList>
    </citation>
    <scope>NUCLEOTIDE SEQUENCE [LARGE SCALE GENOMIC DNA]</scope>
    <source>
        <strain evidence="1 2">BJ06-0143</strain>
    </source>
</reference>